<dbReference type="Pfam" id="PF00008">
    <property type="entry name" value="EGF"/>
    <property type="match status" value="4"/>
</dbReference>
<evidence type="ECO:0000256" key="8">
    <source>
        <dbReference type="ARBA" id="ARBA00023157"/>
    </source>
</evidence>
<keyword evidence="5" id="KW-0433">Leucine-rich repeat</keyword>
<protein>
    <recommendedName>
        <fullName evidence="17">Protein slit</fullName>
    </recommendedName>
</protein>
<feature type="domain" description="EGF-like" evidence="14">
    <location>
        <begin position="1042"/>
        <end position="1078"/>
    </location>
</feature>
<dbReference type="InterPro" id="IPR013320">
    <property type="entry name" value="ConA-like_dom_sf"/>
</dbReference>
<dbReference type="InterPro" id="IPR003591">
    <property type="entry name" value="Leu-rich_rpt_typical-subtyp"/>
</dbReference>
<dbReference type="InterPro" id="IPR001791">
    <property type="entry name" value="Laminin_G"/>
</dbReference>
<dbReference type="FunFam" id="3.80.10.10:FF:000004">
    <property type="entry name" value="Slit guidance ligand 2"/>
    <property type="match status" value="1"/>
</dbReference>
<dbReference type="SMART" id="SM00179">
    <property type="entry name" value="EGF_CA"/>
    <property type="match status" value="5"/>
</dbReference>
<dbReference type="PANTHER" id="PTHR24369">
    <property type="entry name" value="ANTIGEN BSP, PUTATIVE-RELATED"/>
    <property type="match status" value="1"/>
</dbReference>
<dbReference type="GO" id="GO:0005886">
    <property type="term" value="C:plasma membrane"/>
    <property type="evidence" value="ECO:0007669"/>
    <property type="project" value="TreeGrafter"/>
</dbReference>
<dbReference type="Pfam" id="PF00054">
    <property type="entry name" value="Laminin_G_1"/>
    <property type="match status" value="1"/>
</dbReference>
<gene>
    <name evidence="15" type="ORF">CLODIP_2_CD04451</name>
</gene>
<dbReference type="FunFam" id="2.10.25.10:FF:000172">
    <property type="entry name" value="FAT atypical cadherin 3"/>
    <property type="match status" value="1"/>
</dbReference>
<dbReference type="CDD" id="cd00110">
    <property type="entry name" value="LamG"/>
    <property type="match status" value="1"/>
</dbReference>
<feature type="domain" description="EGF-like" evidence="14">
    <location>
        <begin position="1002"/>
        <end position="1040"/>
    </location>
</feature>
<keyword evidence="8 10" id="KW-1015">Disulfide bond</keyword>
<dbReference type="PROSITE" id="PS01186">
    <property type="entry name" value="EGF_2"/>
    <property type="match status" value="6"/>
</dbReference>
<dbReference type="FunFam" id="2.10.25.10:FF:000587">
    <property type="entry name" value="Slit 2"/>
    <property type="match status" value="1"/>
</dbReference>
<feature type="domain" description="EGF-like" evidence="14">
    <location>
        <begin position="1344"/>
        <end position="1384"/>
    </location>
</feature>
<feature type="disulfide bond" evidence="10">
    <location>
        <begin position="1068"/>
        <end position="1077"/>
    </location>
</feature>
<feature type="disulfide bond" evidence="10">
    <location>
        <begin position="1374"/>
        <end position="1383"/>
    </location>
</feature>
<dbReference type="SMART" id="SM00041">
    <property type="entry name" value="CT"/>
    <property type="match status" value="1"/>
</dbReference>
<dbReference type="Pfam" id="PF00560">
    <property type="entry name" value="LRR_1"/>
    <property type="match status" value="1"/>
</dbReference>
<feature type="disulfide bond" evidence="10">
    <location>
        <begin position="990"/>
        <end position="999"/>
    </location>
</feature>
<feature type="domain" description="EGF-like" evidence="14">
    <location>
        <begin position="1089"/>
        <end position="1127"/>
    </location>
</feature>
<dbReference type="InterPro" id="IPR000742">
    <property type="entry name" value="EGF"/>
</dbReference>
<evidence type="ECO:0000259" key="13">
    <source>
        <dbReference type="PROSITE" id="PS50025"/>
    </source>
</evidence>
<dbReference type="SUPFAM" id="SSF52058">
    <property type="entry name" value="L domain-like"/>
    <property type="match status" value="2"/>
</dbReference>
<dbReference type="Pfam" id="PF13855">
    <property type="entry name" value="LRR_8"/>
    <property type="match status" value="5"/>
</dbReference>
<feature type="disulfide bond" evidence="10">
    <location>
        <begin position="1030"/>
        <end position="1039"/>
    </location>
</feature>
<dbReference type="InterPro" id="IPR013032">
    <property type="entry name" value="EGF-like_CS"/>
</dbReference>
<evidence type="ECO:0000256" key="3">
    <source>
        <dbReference type="ARBA" id="ARBA00022525"/>
    </source>
</evidence>
<dbReference type="Pfam" id="PF12661">
    <property type="entry name" value="hEGF"/>
    <property type="match status" value="1"/>
</dbReference>
<dbReference type="GO" id="GO:0005509">
    <property type="term" value="F:calcium ion binding"/>
    <property type="evidence" value="ECO:0007669"/>
    <property type="project" value="InterPro"/>
</dbReference>
<name>A0A8S1CZF7_9INSE</name>
<dbReference type="InterPro" id="IPR050541">
    <property type="entry name" value="LRR_TM_domain-containing"/>
</dbReference>
<keyword evidence="16" id="KW-1185">Reference proteome</keyword>
<dbReference type="SMART" id="SM00364">
    <property type="entry name" value="LRR_BAC"/>
    <property type="match status" value="7"/>
</dbReference>
<feature type="disulfide bond" evidence="10">
    <location>
        <begin position="1348"/>
        <end position="1358"/>
    </location>
</feature>
<dbReference type="InterPro" id="IPR018097">
    <property type="entry name" value="EGF_Ca-bd_CS"/>
</dbReference>
<feature type="signal peptide" evidence="11">
    <location>
        <begin position="1"/>
        <end position="19"/>
    </location>
</feature>
<evidence type="ECO:0000313" key="16">
    <source>
        <dbReference type="Proteomes" id="UP000494165"/>
    </source>
</evidence>
<feature type="domain" description="EGF-like" evidence="14">
    <location>
        <begin position="925"/>
        <end position="962"/>
    </location>
</feature>
<dbReference type="GO" id="GO:0043005">
    <property type="term" value="C:neuron projection"/>
    <property type="evidence" value="ECO:0007669"/>
    <property type="project" value="UniProtKB-ARBA"/>
</dbReference>
<feature type="disulfide bond" evidence="10">
    <location>
        <begin position="1093"/>
        <end position="1103"/>
    </location>
</feature>
<feature type="disulfide bond" evidence="10">
    <location>
        <begin position="1098"/>
        <end position="1115"/>
    </location>
</feature>
<dbReference type="PROSITE" id="PS00022">
    <property type="entry name" value="EGF_1"/>
    <property type="match status" value="7"/>
</dbReference>
<dbReference type="SMART" id="SM00365">
    <property type="entry name" value="LRR_SD22"/>
    <property type="match status" value="8"/>
</dbReference>
<evidence type="ECO:0000256" key="7">
    <source>
        <dbReference type="ARBA" id="ARBA00022737"/>
    </source>
</evidence>
<dbReference type="InterPro" id="IPR001881">
    <property type="entry name" value="EGF-like_Ca-bd_dom"/>
</dbReference>
<dbReference type="GO" id="GO:0016358">
    <property type="term" value="P:dendrite development"/>
    <property type="evidence" value="ECO:0007669"/>
    <property type="project" value="UniProtKB-ARBA"/>
</dbReference>
<dbReference type="Proteomes" id="UP000494165">
    <property type="component" value="Unassembled WGS sequence"/>
</dbReference>
<dbReference type="CDD" id="cd00054">
    <property type="entry name" value="EGF_CA"/>
    <property type="match status" value="5"/>
</dbReference>
<keyword evidence="4 10" id="KW-0245">EGF-like domain</keyword>
<dbReference type="Gene3D" id="2.60.120.200">
    <property type="match status" value="1"/>
</dbReference>
<evidence type="ECO:0000256" key="11">
    <source>
        <dbReference type="SAM" id="SignalP"/>
    </source>
</evidence>
<proteinExistence type="predicted"/>
<dbReference type="SUPFAM" id="SSF57196">
    <property type="entry name" value="EGF/Laminin"/>
    <property type="match status" value="6"/>
</dbReference>
<dbReference type="FunFam" id="2.10.25.10:FF:000053">
    <property type="entry name" value="Slit guidance ligand 2"/>
    <property type="match status" value="1"/>
</dbReference>
<keyword evidence="6 11" id="KW-0732">Signal</keyword>
<dbReference type="Gene3D" id="3.80.10.10">
    <property type="entry name" value="Ribonuclease Inhibitor"/>
    <property type="match status" value="5"/>
</dbReference>
<dbReference type="SMART" id="SM00181">
    <property type="entry name" value="EGF"/>
    <property type="match status" value="7"/>
</dbReference>
<evidence type="ECO:0000256" key="1">
    <source>
        <dbReference type="ARBA" id="ARBA00004613"/>
    </source>
</evidence>
<dbReference type="Gene3D" id="2.10.25.10">
    <property type="entry name" value="Laminin"/>
    <property type="match status" value="7"/>
</dbReference>
<reference evidence="15 16" key="1">
    <citation type="submission" date="2020-04" db="EMBL/GenBank/DDBJ databases">
        <authorList>
            <person name="Alioto T."/>
            <person name="Alioto T."/>
            <person name="Gomez Garrido J."/>
        </authorList>
    </citation>
    <scope>NUCLEOTIDE SEQUENCE [LARGE SCALE GENOMIC DNA]</scope>
</reference>
<dbReference type="GO" id="GO:0001764">
    <property type="term" value="P:neuron migration"/>
    <property type="evidence" value="ECO:0007669"/>
    <property type="project" value="UniProtKB-ARBA"/>
</dbReference>
<keyword evidence="7" id="KW-0677">Repeat</keyword>
<dbReference type="SMART" id="SM00082">
    <property type="entry name" value="LRRCT"/>
    <property type="match status" value="4"/>
</dbReference>
<dbReference type="InterPro" id="IPR006207">
    <property type="entry name" value="Cys_knot_C"/>
</dbReference>
<dbReference type="PROSITE" id="PS01187">
    <property type="entry name" value="EGF_CA"/>
    <property type="match status" value="2"/>
</dbReference>
<evidence type="ECO:0000256" key="5">
    <source>
        <dbReference type="ARBA" id="ARBA00022614"/>
    </source>
</evidence>
<evidence type="ECO:0008006" key="17">
    <source>
        <dbReference type="Google" id="ProtNLM"/>
    </source>
</evidence>
<dbReference type="SUPFAM" id="SSF49899">
    <property type="entry name" value="Concanavalin A-like lectins/glucanases"/>
    <property type="match status" value="1"/>
</dbReference>
<dbReference type="GO" id="GO:0048667">
    <property type="term" value="P:cell morphogenesis involved in neuron differentiation"/>
    <property type="evidence" value="ECO:0007669"/>
    <property type="project" value="UniProtKB-ARBA"/>
</dbReference>
<dbReference type="PROSITE" id="PS50026">
    <property type="entry name" value="EGF_3"/>
    <property type="match status" value="7"/>
</dbReference>
<dbReference type="PROSITE" id="PS00010">
    <property type="entry name" value="ASX_HYDROXYL"/>
    <property type="match status" value="3"/>
</dbReference>
<dbReference type="PROSITE" id="PS01185">
    <property type="entry name" value="CTCK_1"/>
    <property type="match status" value="1"/>
</dbReference>
<feature type="disulfide bond" evidence="10">
    <location>
        <begin position="913"/>
        <end position="922"/>
    </location>
</feature>
<dbReference type="Pfam" id="PF01462">
    <property type="entry name" value="LRRNT"/>
    <property type="match status" value="3"/>
</dbReference>
<comment type="subcellular location">
    <subcellularLocation>
        <location evidence="1">Secreted</location>
    </subcellularLocation>
</comment>
<dbReference type="Pfam" id="PF01463">
    <property type="entry name" value="LRRCT"/>
    <property type="match status" value="2"/>
</dbReference>
<feature type="domain" description="CTCK" evidence="12">
    <location>
        <begin position="1406"/>
        <end position="1478"/>
    </location>
</feature>
<feature type="domain" description="Laminin G" evidence="13">
    <location>
        <begin position="1130"/>
        <end position="1304"/>
    </location>
</feature>
<comment type="caution">
    <text evidence="15">The sequence shown here is derived from an EMBL/GenBank/DDBJ whole genome shotgun (WGS) entry which is preliminary data.</text>
</comment>
<evidence type="ECO:0000256" key="6">
    <source>
        <dbReference type="ARBA" id="ARBA00022729"/>
    </source>
</evidence>
<keyword evidence="9" id="KW-0325">Glycoprotein</keyword>
<evidence type="ECO:0000259" key="12">
    <source>
        <dbReference type="PROSITE" id="PS01225"/>
    </source>
</evidence>
<dbReference type="InterPro" id="IPR032675">
    <property type="entry name" value="LRR_dom_sf"/>
</dbReference>
<feature type="domain" description="EGF-like" evidence="14">
    <location>
        <begin position="964"/>
        <end position="1000"/>
    </location>
</feature>
<dbReference type="InterPro" id="IPR000483">
    <property type="entry name" value="Cys-rich_flank_reg_C"/>
</dbReference>
<dbReference type="InterPro" id="IPR001611">
    <property type="entry name" value="Leu-rich_rpt"/>
</dbReference>
<dbReference type="FunFam" id="3.80.10.10:FF:000002">
    <property type="entry name" value="Slit guidance ligand 2"/>
    <property type="match status" value="2"/>
</dbReference>
<dbReference type="PANTHER" id="PTHR24369:SF210">
    <property type="entry name" value="CHAOPTIN-RELATED"/>
    <property type="match status" value="1"/>
</dbReference>
<feature type="disulfide bond" evidence="10">
    <location>
        <begin position="1117"/>
        <end position="1126"/>
    </location>
</feature>
<evidence type="ECO:0000256" key="2">
    <source>
        <dbReference type="ARBA" id="ARBA00022473"/>
    </source>
</evidence>
<evidence type="ECO:0000256" key="10">
    <source>
        <dbReference type="PROSITE-ProRule" id="PRU00076"/>
    </source>
</evidence>
<dbReference type="FunFam" id="2.10.25.10:FF:000045">
    <property type="entry name" value="Slit guidance ligand 2"/>
    <property type="match status" value="2"/>
</dbReference>
<evidence type="ECO:0000256" key="4">
    <source>
        <dbReference type="ARBA" id="ARBA00022536"/>
    </source>
</evidence>
<dbReference type="FunFam" id="2.10.25.10:FF:000556">
    <property type="entry name" value="Blast:Protein slit"/>
    <property type="match status" value="1"/>
</dbReference>
<accession>A0A8S1CZF7</accession>
<organism evidence="15 16">
    <name type="scientific">Cloeon dipterum</name>
    <dbReference type="NCBI Taxonomy" id="197152"/>
    <lineage>
        <taxon>Eukaryota</taxon>
        <taxon>Metazoa</taxon>
        <taxon>Ecdysozoa</taxon>
        <taxon>Arthropoda</taxon>
        <taxon>Hexapoda</taxon>
        <taxon>Insecta</taxon>
        <taxon>Pterygota</taxon>
        <taxon>Palaeoptera</taxon>
        <taxon>Ephemeroptera</taxon>
        <taxon>Pisciforma</taxon>
        <taxon>Baetidae</taxon>
        <taxon>Cloeon</taxon>
    </lineage>
</organism>
<dbReference type="GO" id="GO:0009887">
    <property type="term" value="P:animal organ morphogenesis"/>
    <property type="evidence" value="ECO:0007669"/>
    <property type="project" value="UniProtKB-ARBA"/>
</dbReference>
<dbReference type="SMART" id="SM00013">
    <property type="entry name" value="LRRNT"/>
    <property type="match status" value="4"/>
</dbReference>
<dbReference type="SMART" id="SM00368">
    <property type="entry name" value="LRR_RI"/>
    <property type="match status" value="4"/>
</dbReference>
<feature type="domain" description="EGF-like" evidence="14">
    <location>
        <begin position="888"/>
        <end position="923"/>
    </location>
</feature>
<feature type="disulfide bond" evidence="10">
    <location>
        <begin position="952"/>
        <end position="961"/>
    </location>
</feature>
<comment type="caution">
    <text evidence="10">Lacks conserved residue(s) required for the propagation of feature annotation.</text>
</comment>
<dbReference type="FunFam" id="3.80.10.10:FF:000032">
    <property type="entry name" value="Slit homolog 2 (Drosophila)"/>
    <property type="match status" value="1"/>
</dbReference>
<keyword evidence="2" id="KW-0217">Developmental protein</keyword>
<dbReference type="FunFam" id="2.60.120.200:FF:000134">
    <property type="entry name" value="Slit 2"/>
    <property type="match status" value="1"/>
</dbReference>
<dbReference type="GO" id="GO:0005576">
    <property type="term" value="C:extracellular region"/>
    <property type="evidence" value="ECO:0007669"/>
    <property type="project" value="UniProtKB-SubCell"/>
</dbReference>
<dbReference type="GO" id="GO:0048646">
    <property type="term" value="P:anatomical structure formation involved in morphogenesis"/>
    <property type="evidence" value="ECO:0007669"/>
    <property type="project" value="UniProtKB-ARBA"/>
</dbReference>
<dbReference type="PROSITE" id="PS51450">
    <property type="entry name" value="LRR"/>
    <property type="match status" value="4"/>
</dbReference>
<dbReference type="EMBL" id="CADEPI010000054">
    <property type="protein sequence ID" value="CAB3370750.1"/>
    <property type="molecule type" value="Genomic_DNA"/>
</dbReference>
<evidence type="ECO:0000256" key="9">
    <source>
        <dbReference type="ARBA" id="ARBA00023180"/>
    </source>
</evidence>
<dbReference type="OrthoDB" id="283575at2759"/>
<evidence type="ECO:0000259" key="14">
    <source>
        <dbReference type="PROSITE" id="PS50026"/>
    </source>
</evidence>
<feature type="chain" id="PRO_5035722073" description="Protein slit" evidence="11">
    <location>
        <begin position="20"/>
        <end position="1478"/>
    </location>
</feature>
<evidence type="ECO:0000313" key="15">
    <source>
        <dbReference type="EMBL" id="CAB3370750.1"/>
    </source>
</evidence>
<dbReference type="InterPro" id="IPR000152">
    <property type="entry name" value="EGF-type_Asp/Asn_hydroxyl_site"/>
</dbReference>
<dbReference type="PROSITE" id="PS50025">
    <property type="entry name" value="LAM_G_DOMAIN"/>
    <property type="match status" value="1"/>
</dbReference>
<dbReference type="PROSITE" id="PS01225">
    <property type="entry name" value="CTCK_2"/>
    <property type="match status" value="1"/>
</dbReference>
<dbReference type="InterPro" id="IPR000372">
    <property type="entry name" value="LRRNT"/>
</dbReference>
<sequence>MAALVVLLLAWAALGPAAAGAVRCPAECSCVANVVDCARRGLLQVPPDLPPDAHRIDLQGNNLTVIFESDFDGLTNLRILSLVNNQIHTIEKDAFHDLAALERIRLSHNRLRHLPDMLFSSSPDLLRLDLSHNQLVSVGRKLLRGLTSLKNLQLEFNQLTCVDEAAIKALNSLEVLTLNNNNLTSLPKDVFEPLFRLRSLKLSDNNLICDCHLSWLARWLKRNQQLAPYARCFAPNPLKGQPLIELHDKELKCSGLVERQTGGECVGEAQCPHPCRCDQGIVDCREKGLARVPTHLPDGVTELRLEHNAITEIPARAFTPYKRLTQIDLSNNKIARIAPDAFQGLKGLTSLVLYGNKINELPAGLFHGLGNLQLLLLNANEISCIRQDAFKDLHSLSLLSLYDNKIRSLRNGTFSSMHNIQALHLARNPFVCDCRLLWLADYLRKNPIETSGVRCDSPKRMLRKKLEAMQEDKMKCSDAAKKAMVEECGSDVPCPVGCSCIGTVVDCSGMRLTSVPRDIPQHTTELLLHDNELAEVGGDGLFGGLPHLRRLDLSRNKIGAVEPHAFEGCAKLNELLLSSNRLSVVSKKSFQGLNSLKHLALDNNQVACVAPGAFEHLDSLQTLNLEGNAFNCNCHLAWLGEWLRRRWGADASSTGARCSAPLRLRGAALAQAASHEFKCGADAGDVGCLGADYCPPACLCAGTVVRCSRANLTAVPDNLPPETTELYLDTNMITSVEPDKLKHLKHLTRLDLSNNMITVLPDHAFTALAKLATLIVSYNKLQCIEQHALRGLKSLRIISLHGNDISQMQNGTFDDLHSLTHIALGANPWYCDCSLRWLSDWIKRDFVEPGIAKCSEPAMARSELLLTAPPELMLCSGKVEAAVLAKCDACFRFPCANGGTCRRAPGRAFECACAPGFHGRRCEHMIDACFGHPCRNDGVCLVLEEGRFSCQCPQGFTGERCESNIDECLAHKCINGATCVDLVSGYSCLCKPGFTGKYCEKKIDFCTKEMNPCANGARCVNNGSSYACDCLPGFSGANCTVDVDDCVNHMCQNGGTCVDHVSGYSCLCPNDFSGRYCEVSPMVAMLYPATSPCQQHDCKHGICHQPDMTSAEYVCRCASGYSGKRCEYLTSVSLRHNASFVELEPLSTRPSANATLRFTTTNPSGILLYNGEQQQHLAVELFHGRIRVSFDVGNHPVSTMYSYEQVADGKAHIAELLVEGKNFTLRVDHGKARSIINEGDKEYLHLTSPLFLGGVPSEEGRLAFQQWHLRNLSSFSGCLLDIWINRKPVDFGNAARMHKITPGCASLQDSFEVSGLEEPRAQPEDLLKAKKSSFERMAAKLGSSGAPCDGHRCRHGKCVPPRSSAQQPAYSCICDKGWKGQFCEIPASAMPVTMQSATVAPMGGACRKEQSLDYYVENGCRSRKPLRLARCEGGGCDGGCCRPRKSKRRKVRLICNDGTRYMRDVDMVRKCGCSKKCF</sequence>
<dbReference type="SMART" id="SM00282">
    <property type="entry name" value="LamG"/>
    <property type="match status" value="1"/>
</dbReference>
<keyword evidence="3" id="KW-0964">Secreted</keyword>
<dbReference type="SMART" id="SM00369">
    <property type="entry name" value="LRR_TYP"/>
    <property type="match status" value="17"/>
</dbReference>